<feature type="transmembrane region" description="Helical" evidence="1">
    <location>
        <begin position="300"/>
        <end position="320"/>
    </location>
</feature>
<protein>
    <submittedName>
        <fullName evidence="2">Uncharacterized protein</fullName>
    </submittedName>
</protein>
<dbReference type="Proteomes" id="UP000230564">
    <property type="component" value="Unassembled WGS sequence"/>
</dbReference>
<name>A0A2H0NCU7_9BACT</name>
<organism evidence="2 3">
    <name type="scientific">Candidatus Komeilibacteria bacterium CG11_big_fil_rev_8_21_14_0_20_36_20</name>
    <dbReference type="NCBI Taxonomy" id="1974477"/>
    <lineage>
        <taxon>Bacteria</taxon>
        <taxon>Candidatus Komeiliibacteriota</taxon>
    </lineage>
</organism>
<proteinExistence type="predicted"/>
<dbReference type="AlphaFoldDB" id="A0A2H0NCU7"/>
<feature type="transmembrane region" description="Helical" evidence="1">
    <location>
        <begin position="190"/>
        <end position="215"/>
    </location>
</feature>
<keyword evidence="1" id="KW-0472">Membrane</keyword>
<keyword evidence="1" id="KW-1133">Transmembrane helix</keyword>
<evidence type="ECO:0000313" key="3">
    <source>
        <dbReference type="Proteomes" id="UP000230564"/>
    </source>
</evidence>
<feature type="transmembrane region" description="Helical" evidence="1">
    <location>
        <begin position="222"/>
        <end position="239"/>
    </location>
</feature>
<dbReference type="EMBL" id="PCWQ01000010">
    <property type="protein sequence ID" value="PIR06707.1"/>
    <property type="molecule type" value="Genomic_DNA"/>
</dbReference>
<gene>
    <name evidence="2" type="ORF">COV55_02590</name>
</gene>
<sequence length="819" mass="90133">MKNKIMKLKFYKSPYTIWLALAGLAVLAFIPQMALAWDTDILTGILGTILFYIFVGPLALLLELELLVLIPIASYNNFTRQAGVVQGWTVLRDLSNMFFIVVLLVIAFATILRIQGYGYKQLLSRLLITAILINFSMTLVGLAIDFSQVVMLTFVSAIQNVASGNIIVSLGLSHVLSLKGDVGAVSYVDFLGSLILGVIMLLIAVVVVMVFILMLGMRIVKLWILVILSPIAFLFRIFPKTEQYFSKWVEDLSKNLISGPTLVFFLWLAFTITGRGDIYESFKGLEQSGGSGVSEATSPVNVLNFIIAIALLVGGLQMTAQTGGTGAGLAGLAKGGFGKGLNKVRSKLGQRVWQGKESKGGAGGIKGGLTALQGKAGAGLVRLADATRTVKLRGKEIKIPVVSNKLEKAGMRAQARASIYKDKRTEGAATETAGMTQEEKEKYYTLGSRKIFASFRTSAEGRNLVRHKMETGRYNKDNVKELQDDAAFLEKEGGAKEKDLIKTMKRKYSVLADPQTIQEEINKTNVKEAAMALKMDIAVKTDPNGQVTVDDKAKEVVKLLMEQSPRKVIEDIYASKSKEERDAFLEIIRSIQTTDNMFNPDGSLDKNSMTYKRNSALVYGDAKYAEEVYQGIQGQDAAETHQMRQTFSKERIKHTDMNEVKKMKPDALALKYLGAEMNESQLMQMAGLKSADRDYITTLKNAQISSGRNLSAMANSNVMGNYITNEDARKSMRITIDAADSAEKEKTVERIVKANLIFGSEAFKNNAGQLDRQKFAKFINEKLSVDQIAQLNKKDVLDIFGDLSNDIQTALKEQEGISP</sequence>
<feature type="transmembrane region" description="Helical" evidence="1">
    <location>
        <begin position="149"/>
        <end position="170"/>
    </location>
</feature>
<keyword evidence="1" id="KW-0812">Transmembrane</keyword>
<evidence type="ECO:0000313" key="2">
    <source>
        <dbReference type="EMBL" id="PIR06707.1"/>
    </source>
</evidence>
<feature type="transmembrane region" description="Helical" evidence="1">
    <location>
        <begin position="259"/>
        <end position="279"/>
    </location>
</feature>
<feature type="transmembrane region" description="Helical" evidence="1">
    <location>
        <begin position="122"/>
        <end position="142"/>
    </location>
</feature>
<comment type="caution">
    <text evidence="2">The sequence shown here is derived from an EMBL/GenBank/DDBJ whole genome shotgun (WGS) entry which is preliminary data.</text>
</comment>
<evidence type="ECO:0000256" key="1">
    <source>
        <dbReference type="SAM" id="Phobius"/>
    </source>
</evidence>
<feature type="transmembrane region" description="Helical" evidence="1">
    <location>
        <begin position="46"/>
        <end position="73"/>
    </location>
</feature>
<accession>A0A2H0NCU7</accession>
<feature type="transmembrane region" description="Helical" evidence="1">
    <location>
        <begin position="94"/>
        <end position="116"/>
    </location>
</feature>
<reference evidence="2 3" key="1">
    <citation type="submission" date="2017-09" db="EMBL/GenBank/DDBJ databases">
        <title>Depth-based differentiation of microbial function through sediment-hosted aquifers and enrichment of novel symbionts in the deep terrestrial subsurface.</title>
        <authorList>
            <person name="Probst A.J."/>
            <person name="Ladd B."/>
            <person name="Jarett J.K."/>
            <person name="Geller-Mcgrath D.E."/>
            <person name="Sieber C.M."/>
            <person name="Emerson J.B."/>
            <person name="Anantharaman K."/>
            <person name="Thomas B.C."/>
            <person name="Malmstrom R."/>
            <person name="Stieglmeier M."/>
            <person name="Klingl A."/>
            <person name="Woyke T."/>
            <person name="Ryan C.M."/>
            <person name="Banfield J.F."/>
        </authorList>
    </citation>
    <scope>NUCLEOTIDE SEQUENCE [LARGE SCALE GENOMIC DNA]</scope>
    <source>
        <strain evidence="2">CG11_big_fil_rev_8_21_14_0_20_36_20</strain>
    </source>
</reference>